<evidence type="ECO:0000256" key="5">
    <source>
        <dbReference type="SAM" id="Coils"/>
    </source>
</evidence>
<dbReference type="Pfam" id="PF00176">
    <property type="entry name" value="SNF2-rel_dom"/>
    <property type="match status" value="1"/>
</dbReference>
<dbReference type="GO" id="GO:0016787">
    <property type="term" value="F:hydrolase activity"/>
    <property type="evidence" value="ECO:0007669"/>
    <property type="project" value="UniProtKB-KW"/>
</dbReference>
<dbReference type="PANTHER" id="PTHR10799">
    <property type="entry name" value="SNF2/RAD54 HELICASE FAMILY"/>
    <property type="match status" value="1"/>
</dbReference>
<keyword evidence="2" id="KW-0378">Hydrolase</keyword>
<dbReference type="InterPro" id="IPR001650">
    <property type="entry name" value="Helicase_C-like"/>
</dbReference>
<dbReference type="Gene3D" id="3.40.50.10810">
    <property type="entry name" value="Tandem AAA-ATPase domain"/>
    <property type="match status" value="1"/>
</dbReference>
<dbReference type="Gene3D" id="3.40.50.300">
    <property type="entry name" value="P-loop containing nucleotide triphosphate hydrolases"/>
    <property type="match status" value="1"/>
</dbReference>
<dbReference type="PROSITE" id="PS51194">
    <property type="entry name" value="HELICASE_CTER"/>
    <property type="match status" value="1"/>
</dbReference>
<dbReference type="SUPFAM" id="SSF52540">
    <property type="entry name" value="P-loop containing nucleoside triphosphate hydrolases"/>
    <property type="match status" value="2"/>
</dbReference>
<feature type="coiled-coil region" evidence="5">
    <location>
        <begin position="609"/>
        <end position="640"/>
    </location>
</feature>
<evidence type="ECO:0000256" key="1">
    <source>
        <dbReference type="ARBA" id="ARBA00022741"/>
    </source>
</evidence>
<dbReference type="CDD" id="cd18793">
    <property type="entry name" value="SF2_C_SNF"/>
    <property type="match status" value="1"/>
</dbReference>
<keyword evidence="5" id="KW-0175">Coiled coil</keyword>
<dbReference type="SMART" id="SM00490">
    <property type="entry name" value="HELICc"/>
    <property type="match status" value="1"/>
</dbReference>
<dbReference type="GO" id="GO:0005524">
    <property type="term" value="F:ATP binding"/>
    <property type="evidence" value="ECO:0007669"/>
    <property type="project" value="UniProtKB-KW"/>
</dbReference>
<organism evidence="8 9">
    <name type="scientific">Geoalkalibacter subterraneus</name>
    <dbReference type="NCBI Taxonomy" id="483547"/>
    <lineage>
        <taxon>Bacteria</taxon>
        <taxon>Pseudomonadati</taxon>
        <taxon>Thermodesulfobacteriota</taxon>
        <taxon>Desulfuromonadia</taxon>
        <taxon>Desulfuromonadales</taxon>
        <taxon>Geoalkalibacteraceae</taxon>
        <taxon>Geoalkalibacter</taxon>
    </lineage>
</organism>
<protein>
    <submittedName>
        <fullName evidence="8">ATP-dependent helicase</fullName>
    </submittedName>
</protein>
<accession>A0A0B5FDS3</accession>
<name>A0A0B5FDS3_9BACT</name>
<dbReference type="GO" id="GO:0004386">
    <property type="term" value="F:helicase activity"/>
    <property type="evidence" value="ECO:0007669"/>
    <property type="project" value="UniProtKB-KW"/>
</dbReference>
<proteinExistence type="predicted"/>
<dbReference type="SMART" id="SM00487">
    <property type="entry name" value="DEXDc"/>
    <property type="match status" value="1"/>
</dbReference>
<dbReference type="InterPro" id="IPR038718">
    <property type="entry name" value="SNF2-like_sf"/>
</dbReference>
<dbReference type="RefSeq" id="WP_040198774.1">
    <property type="nucleotide sequence ID" value="NZ_CP010311.1"/>
</dbReference>
<keyword evidence="4" id="KW-0067">ATP-binding</keyword>
<reference evidence="8 9" key="1">
    <citation type="journal article" date="2015" name="Genome Announc.">
        <title>Genomes of Geoalkalibacter ferrihydriticus Z-0531T and Geoalkalibacter subterraneus Red1T, Two Haloalkaliphilic Metal-Reducing Deltaproteobacteria.</title>
        <authorList>
            <person name="Badalamenti J.P."/>
            <person name="Krajmalnik-Brown R."/>
            <person name="Torres C.I."/>
            <person name="Bond D.R."/>
        </authorList>
    </citation>
    <scope>NUCLEOTIDE SEQUENCE [LARGE SCALE GENOMIC DNA]</scope>
    <source>
        <strain evidence="8 9">Red1</strain>
    </source>
</reference>
<sequence>MTGITPFHAKYFAWEITRRRRGGDVDRLSQSLFDASVDLNPHQIEAALFALQNPLSKGVVLADEVGLGKTIEAALVLCQYWAERRRRLLVICPAALRKQWANELAEKFHLPVQVLDARTWKQSKASGIYDPLDQGTIPVMSFNFAVRIEKELRNLPWDLVIIDEAHKLRNAHRESHRSGQAIKKALAGTRKLLVTATPLQNSLIELYGLSTVIDEHLFGDIVSFRTQYMRNGGDLSGLRDRLKDFVQRTLRRQVLEYVQYTERKAITIPFAPSDDEQRLYDLVSGYLQREETYGFPRRQRHLISLILRKLLASSTEAVTGTLEVILERLKHLRDKQELAEDWVEKLISAEELEDDLLDEDLDEEDIPEKDDEIDLVKLRGEIAEIEQFILLARSIRQDEKTNALSTALDTGFERMAQMGAARKAVIFTESRRTQDYLARYLESHGYAGKVVTFSGTNNSPITNGIYQRWLKKYAGSDRITGSPAVDRRTALIDYFREQGEIMIATEAAAEGVNLQFCSLVINYDLPWNPQRVEQRIGRCHRYGQKFDVVVINFLNRRNDADRRVLELLSEKFHLFDGVFGASDEILGRIESGVDFEKQIAAIYESCRTSQEIEKAFQELRAKLEENIKQQMRETEEKLLEHFDAQIHDLLKLRRKRAEESLDRIGRLFWALSQYVLAGYAKFNEQKLDFDLSNAPCPDVPPGRYHLIRKGEPPPENAHLYRLSHPLGEYVLDTGRRIETPVAHLTFDLANHPFKISVLEKLPVKSGWLELNLLELHSFEMEEHLVFTALADDGRMLDQEACEALFTVSARHDDIVAEMPPAALKETSDRQLQAALSRALDENDKYFKREREKLEQWADDQLLTAEQVLEDTKTRLRDAKRKSRLAETVEAQKELQEEIKKLERQQRRQRQEIFEVEDQIEEKRDQLIAALESRMKQKTVTHSLFRIRWQVI</sequence>
<dbReference type="Pfam" id="PF00271">
    <property type="entry name" value="Helicase_C"/>
    <property type="match status" value="1"/>
</dbReference>
<dbReference type="InterPro" id="IPR057342">
    <property type="entry name" value="DEXDc_RapA"/>
</dbReference>
<keyword evidence="9" id="KW-1185">Reference proteome</keyword>
<gene>
    <name evidence="8" type="ORF">GSUB_01005</name>
</gene>
<feature type="domain" description="Helicase ATP-binding" evidence="6">
    <location>
        <begin position="50"/>
        <end position="216"/>
    </location>
</feature>
<evidence type="ECO:0000256" key="4">
    <source>
        <dbReference type="ARBA" id="ARBA00022840"/>
    </source>
</evidence>
<dbReference type="OrthoDB" id="18878at2"/>
<dbReference type="EMBL" id="CP010311">
    <property type="protein sequence ID" value="AJF05448.1"/>
    <property type="molecule type" value="Genomic_DNA"/>
</dbReference>
<dbReference type="AlphaFoldDB" id="A0A0B5FDS3"/>
<dbReference type="InterPro" id="IPR027417">
    <property type="entry name" value="P-loop_NTPase"/>
</dbReference>
<evidence type="ECO:0000313" key="9">
    <source>
        <dbReference type="Proteomes" id="UP000035036"/>
    </source>
</evidence>
<keyword evidence="1" id="KW-0547">Nucleotide-binding</keyword>
<dbReference type="InterPro" id="IPR049730">
    <property type="entry name" value="SNF2/RAD54-like_C"/>
</dbReference>
<dbReference type="InterPro" id="IPR000330">
    <property type="entry name" value="SNF2_N"/>
</dbReference>
<dbReference type="KEGG" id="gsb:GSUB_01005"/>
<dbReference type="PROSITE" id="PS51192">
    <property type="entry name" value="HELICASE_ATP_BIND_1"/>
    <property type="match status" value="1"/>
</dbReference>
<evidence type="ECO:0000259" key="7">
    <source>
        <dbReference type="PROSITE" id="PS51194"/>
    </source>
</evidence>
<dbReference type="CDD" id="cd18011">
    <property type="entry name" value="DEXDc_RapA"/>
    <property type="match status" value="1"/>
</dbReference>
<dbReference type="Proteomes" id="UP000035036">
    <property type="component" value="Chromosome"/>
</dbReference>
<evidence type="ECO:0000256" key="2">
    <source>
        <dbReference type="ARBA" id="ARBA00022801"/>
    </source>
</evidence>
<dbReference type="HOGENOM" id="CLU_006041_0_0_7"/>
<dbReference type="InterPro" id="IPR014001">
    <property type="entry name" value="Helicase_ATP-bd"/>
</dbReference>
<dbReference type="STRING" id="483547.GSUB_01005"/>
<keyword evidence="3 8" id="KW-0347">Helicase</keyword>
<evidence type="ECO:0000256" key="3">
    <source>
        <dbReference type="ARBA" id="ARBA00022806"/>
    </source>
</evidence>
<feature type="coiled-coil region" evidence="5">
    <location>
        <begin position="861"/>
        <end position="925"/>
    </location>
</feature>
<evidence type="ECO:0000313" key="8">
    <source>
        <dbReference type="EMBL" id="AJF05448.1"/>
    </source>
</evidence>
<feature type="domain" description="Helicase C-terminal" evidence="7">
    <location>
        <begin position="403"/>
        <end position="586"/>
    </location>
</feature>
<evidence type="ECO:0000259" key="6">
    <source>
        <dbReference type="PROSITE" id="PS51192"/>
    </source>
</evidence>